<dbReference type="PANTHER" id="PTHR18829">
    <property type="entry name" value="PROTEIN YAE1 HOMOLOG"/>
    <property type="match status" value="1"/>
</dbReference>
<dbReference type="EMBL" id="HBNS01059899">
    <property type="protein sequence ID" value="CAE4666355.1"/>
    <property type="molecule type" value="Transcribed_RNA"/>
</dbReference>
<gene>
    <name evidence="6" type="ORF">DBRI00130_LOCUS43091</name>
</gene>
<dbReference type="AlphaFoldDB" id="A0A6V2Q1I2"/>
<dbReference type="PANTHER" id="PTHR18829:SF0">
    <property type="entry name" value="PROTEIN YAE1 HOMOLOG"/>
    <property type="match status" value="1"/>
</dbReference>
<dbReference type="GO" id="GO:0005634">
    <property type="term" value="C:nucleus"/>
    <property type="evidence" value="ECO:0007669"/>
    <property type="project" value="UniProtKB-SubCell"/>
</dbReference>
<evidence type="ECO:0000256" key="4">
    <source>
        <dbReference type="ARBA" id="ARBA00023242"/>
    </source>
</evidence>
<feature type="domain" description="Essential protein Yae1 N-terminal" evidence="5">
    <location>
        <begin position="67"/>
        <end position="103"/>
    </location>
</feature>
<reference evidence="6" key="1">
    <citation type="submission" date="2021-01" db="EMBL/GenBank/DDBJ databases">
        <authorList>
            <person name="Corre E."/>
            <person name="Pelletier E."/>
            <person name="Niang G."/>
            <person name="Scheremetjew M."/>
            <person name="Finn R."/>
            <person name="Kale V."/>
            <person name="Holt S."/>
            <person name="Cochrane G."/>
            <person name="Meng A."/>
            <person name="Brown T."/>
            <person name="Cohen L."/>
        </authorList>
    </citation>
    <scope>NUCLEOTIDE SEQUENCE</scope>
    <source>
        <strain evidence="6">GSO104</strain>
    </source>
</reference>
<evidence type="ECO:0000256" key="2">
    <source>
        <dbReference type="ARBA" id="ARBA00004496"/>
    </source>
</evidence>
<evidence type="ECO:0000256" key="1">
    <source>
        <dbReference type="ARBA" id="ARBA00004123"/>
    </source>
</evidence>
<evidence type="ECO:0000259" key="5">
    <source>
        <dbReference type="Pfam" id="PF09811"/>
    </source>
</evidence>
<dbReference type="InterPro" id="IPR038881">
    <property type="entry name" value="Yae1-like"/>
</dbReference>
<accession>A0A6V2Q1I2</accession>
<protein>
    <recommendedName>
        <fullName evidence="5">Essential protein Yae1 N-terminal domain-containing protein</fullName>
    </recommendedName>
</protein>
<evidence type="ECO:0000256" key="3">
    <source>
        <dbReference type="ARBA" id="ARBA00022490"/>
    </source>
</evidence>
<keyword evidence="3" id="KW-0963">Cytoplasm</keyword>
<dbReference type="Pfam" id="PF09811">
    <property type="entry name" value="Yae1_N"/>
    <property type="match status" value="1"/>
</dbReference>
<sequence>MSLNDDSETDDFFGDQGDDCDEYVSNDFIGVDDANNVNPQQGDSSRVTEGLAFHETRASEETFHNMGYHDGFDEAKELHLQKGFEEGYREVFDAAMRVGKMFGEVSTRAILETVPVSETATIGDCQQEHANAAALMVKTFLNEQVANETGEITDLEATLQSMLRLKE</sequence>
<proteinExistence type="predicted"/>
<name>A0A6V2Q1I2_9STRA</name>
<evidence type="ECO:0000313" key="6">
    <source>
        <dbReference type="EMBL" id="CAE4666355.1"/>
    </source>
</evidence>
<dbReference type="GO" id="GO:0005737">
    <property type="term" value="C:cytoplasm"/>
    <property type="evidence" value="ECO:0007669"/>
    <property type="project" value="UniProtKB-SubCell"/>
</dbReference>
<organism evidence="6">
    <name type="scientific">Ditylum brightwellii</name>
    <dbReference type="NCBI Taxonomy" id="49249"/>
    <lineage>
        <taxon>Eukaryota</taxon>
        <taxon>Sar</taxon>
        <taxon>Stramenopiles</taxon>
        <taxon>Ochrophyta</taxon>
        <taxon>Bacillariophyta</taxon>
        <taxon>Mediophyceae</taxon>
        <taxon>Lithodesmiophycidae</taxon>
        <taxon>Lithodesmiales</taxon>
        <taxon>Lithodesmiaceae</taxon>
        <taxon>Ditylum</taxon>
    </lineage>
</organism>
<keyword evidence="4" id="KW-0539">Nucleus</keyword>
<dbReference type="InterPro" id="IPR019191">
    <property type="entry name" value="Essential_protein_Yae1_N"/>
</dbReference>
<comment type="subcellular location">
    <subcellularLocation>
        <location evidence="2">Cytoplasm</location>
    </subcellularLocation>
    <subcellularLocation>
        <location evidence="1">Nucleus</location>
    </subcellularLocation>
</comment>